<sequence length="10" mass="1088">MPCRPPSLST</sequence>
<evidence type="ECO:0000313" key="1">
    <source>
        <dbReference type="EMBL" id="MBX44378.1"/>
    </source>
</evidence>
<name>A0A2P2NPE7_RHIMU</name>
<reference evidence="1" key="1">
    <citation type="submission" date="2018-02" db="EMBL/GenBank/DDBJ databases">
        <title>Rhizophora mucronata_Transcriptome.</title>
        <authorList>
            <person name="Meera S.P."/>
            <person name="Sreeshan A."/>
            <person name="Augustine A."/>
        </authorList>
    </citation>
    <scope>NUCLEOTIDE SEQUENCE</scope>
    <source>
        <tissue evidence="1">Leaf</tissue>
    </source>
</reference>
<proteinExistence type="predicted"/>
<protein>
    <submittedName>
        <fullName evidence="1">Uncharacterized protein</fullName>
    </submittedName>
</protein>
<dbReference type="EMBL" id="GGEC01063894">
    <property type="protein sequence ID" value="MBX44378.1"/>
    <property type="molecule type" value="Transcribed_RNA"/>
</dbReference>
<organism evidence="1">
    <name type="scientific">Rhizophora mucronata</name>
    <name type="common">Asiatic mangrove</name>
    <dbReference type="NCBI Taxonomy" id="61149"/>
    <lineage>
        <taxon>Eukaryota</taxon>
        <taxon>Viridiplantae</taxon>
        <taxon>Streptophyta</taxon>
        <taxon>Embryophyta</taxon>
        <taxon>Tracheophyta</taxon>
        <taxon>Spermatophyta</taxon>
        <taxon>Magnoliopsida</taxon>
        <taxon>eudicotyledons</taxon>
        <taxon>Gunneridae</taxon>
        <taxon>Pentapetalae</taxon>
        <taxon>rosids</taxon>
        <taxon>fabids</taxon>
        <taxon>Malpighiales</taxon>
        <taxon>Rhizophoraceae</taxon>
        <taxon>Rhizophora</taxon>
    </lineage>
</organism>
<accession>A0A2P2NPE7</accession>